<dbReference type="InterPro" id="IPR050951">
    <property type="entry name" value="Retrovirus_Pol_polyprotein"/>
</dbReference>
<dbReference type="CDD" id="cd09274">
    <property type="entry name" value="RNase_HI_RT_Ty3"/>
    <property type="match status" value="1"/>
</dbReference>
<dbReference type="InterPro" id="IPR043502">
    <property type="entry name" value="DNA/RNA_pol_sf"/>
</dbReference>
<feature type="region of interest" description="Disordered" evidence="2">
    <location>
        <begin position="226"/>
        <end position="251"/>
    </location>
</feature>
<dbReference type="EMBL" id="JACYCF010000003">
    <property type="protein sequence ID" value="KAF8759037.1"/>
    <property type="molecule type" value="Genomic_DNA"/>
</dbReference>
<evidence type="ECO:0000313" key="5">
    <source>
        <dbReference type="Proteomes" id="UP000614334"/>
    </source>
</evidence>
<dbReference type="Pfam" id="PF00078">
    <property type="entry name" value="RVT_1"/>
    <property type="match status" value="1"/>
</dbReference>
<comment type="caution">
    <text evidence="4">The sequence shown here is derived from an EMBL/GenBank/DDBJ whole genome shotgun (WGS) entry which is preliminary data.</text>
</comment>
<organism evidence="4 5">
    <name type="scientific">Rhizoctonia solani</name>
    <dbReference type="NCBI Taxonomy" id="456999"/>
    <lineage>
        <taxon>Eukaryota</taxon>
        <taxon>Fungi</taxon>
        <taxon>Dikarya</taxon>
        <taxon>Basidiomycota</taxon>
        <taxon>Agaricomycotina</taxon>
        <taxon>Agaricomycetes</taxon>
        <taxon>Cantharellales</taxon>
        <taxon>Ceratobasidiaceae</taxon>
        <taxon>Rhizoctonia</taxon>
    </lineage>
</organism>
<evidence type="ECO:0000256" key="2">
    <source>
        <dbReference type="SAM" id="MobiDB-lite"/>
    </source>
</evidence>
<name>A0A8H7M7W1_9AGAM</name>
<dbReference type="PANTHER" id="PTHR37984">
    <property type="entry name" value="PROTEIN CBG26694"/>
    <property type="match status" value="1"/>
</dbReference>
<dbReference type="PANTHER" id="PTHR37984:SF5">
    <property type="entry name" value="PROTEIN NYNRIN-LIKE"/>
    <property type="match status" value="1"/>
</dbReference>
<protein>
    <recommendedName>
        <fullName evidence="3">Reverse transcriptase domain-containing protein</fullName>
    </recommendedName>
</protein>
<proteinExistence type="predicted"/>
<feature type="domain" description="Reverse transcriptase" evidence="3">
    <location>
        <begin position="1"/>
        <end position="82"/>
    </location>
</feature>
<dbReference type="Proteomes" id="UP000614334">
    <property type="component" value="Unassembled WGS sequence"/>
</dbReference>
<accession>A0A8H7M7W1</accession>
<dbReference type="InterPro" id="IPR041577">
    <property type="entry name" value="RT_RNaseH_2"/>
</dbReference>
<dbReference type="FunFam" id="3.10.20.370:FF:000001">
    <property type="entry name" value="Retrovirus-related Pol polyprotein from transposon 17.6-like protein"/>
    <property type="match status" value="1"/>
</dbReference>
<dbReference type="FunFam" id="3.30.70.270:FF:000003">
    <property type="entry name" value="Transposon Ty3-G Gag-Pol polyprotein"/>
    <property type="match status" value="1"/>
</dbReference>
<dbReference type="InterPro" id="IPR043128">
    <property type="entry name" value="Rev_trsase/Diguanyl_cyclase"/>
</dbReference>
<dbReference type="PROSITE" id="PS50878">
    <property type="entry name" value="RT_POL"/>
    <property type="match status" value="1"/>
</dbReference>
<dbReference type="Gene3D" id="3.30.70.270">
    <property type="match status" value="1"/>
</dbReference>
<evidence type="ECO:0000256" key="1">
    <source>
        <dbReference type="ARBA" id="ARBA00023268"/>
    </source>
</evidence>
<gene>
    <name evidence="4" type="ORF">RHS01_02294</name>
</gene>
<dbReference type="Gene3D" id="3.10.20.370">
    <property type="match status" value="1"/>
</dbReference>
<dbReference type="GO" id="GO:0003824">
    <property type="term" value="F:catalytic activity"/>
    <property type="evidence" value="ECO:0007669"/>
    <property type="project" value="UniProtKB-KW"/>
</dbReference>
<evidence type="ECO:0000313" key="4">
    <source>
        <dbReference type="EMBL" id="KAF8759037.1"/>
    </source>
</evidence>
<dbReference type="AlphaFoldDB" id="A0A8H7M7W1"/>
<dbReference type="InterPro" id="IPR000477">
    <property type="entry name" value="RT_dom"/>
</dbReference>
<evidence type="ECO:0000259" key="3">
    <source>
        <dbReference type="PROSITE" id="PS50878"/>
    </source>
</evidence>
<feature type="region of interest" description="Disordered" evidence="2">
    <location>
        <begin position="293"/>
        <end position="330"/>
    </location>
</feature>
<dbReference type="SUPFAM" id="SSF56672">
    <property type="entry name" value="DNA/RNA polymerases"/>
    <property type="match status" value="1"/>
</dbReference>
<keyword evidence="1" id="KW-0511">Multifunctional enzyme</keyword>
<sequence length="330" mass="36793">MPFGLTNAPAAFQHFMNDLFRDLIDVTVVIYLDDILIFSEKPEEHPSHVREVLSRLLKNQLFCKLSKCHFHVTTVDYLGIVISPAGFSMDQKKIKAVTTWPTPKTVKQVQAFLGGNCVQGIKGIGHSIPGPDPLQSELPYYLETDASGVAMGAILSQRGPDNWLHPIAYMSKSFSGAEANYNTHDKELLAIIKALEEWRIFLEATDKPVQACPMAHIPEQFQLQDPLLPGKQSGKPDALSRQSDYVDTSPEPEVMLPTEVFANTSEEELEIVTEIRSKLREDPSLEPIIQFLTEDADNAPPPFGKLTETTTGRKTYCGTKGNLWSQTQRP</sequence>
<reference evidence="4" key="1">
    <citation type="submission" date="2020-09" db="EMBL/GenBank/DDBJ databases">
        <title>Comparative genome analyses of four rice-infecting Rhizoctonia solani isolates reveal extensive enrichment of homogalacturonan modification genes.</title>
        <authorList>
            <person name="Lee D.-Y."/>
            <person name="Jeon J."/>
            <person name="Kim K.-T."/>
            <person name="Cheong K."/>
            <person name="Song H."/>
            <person name="Choi G."/>
            <person name="Ko J."/>
            <person name="Opiyo S.O."/>
            <person name="Zuo S."/>
            <person name="Madhav S."/>
            <person name="Lee Y.-H."/>
            <person name="Wang G.-L."/>
        </authorList>
    </citation>
    <scope>NUCLEOTIDE SEQUENCE</scope>
    <source>
        <strain evidence="4">AG1-IA B2</strain>
    </source>
</reference>
<dbReference type="Pfam" id="PF17919">
    <property type="entry name" value="RT_RNaseH_2"/>
    <property type="match status" value="1"/>
</dbReference>
<dbReference type="CDD" id="cd01647">
    <property type="entry name" value="RT_LTR"/>
    <property type="match status" value="1"/>
</dbReference>